<dbReference type="AlphaFoldDB" id="A0AAX4P2B1"/>
<evidence type="ECO:0000256" key="1">
    <source>
        <dbReference type="SAM" id="SignalP"/>
    </source>
</evidence>
<dbReference type="InterPro" id="IPR021852">
    <property type="entry name" value="DUF3456"/>
</dbReference>
<reference evidence="3 4" key="1">
    <citation type="submission" date="2024-03" db="EMBL/GenBank/DDBJ databases">
        <title>Complete genome sequence of the green alga Chloropicon roscoffensis RCC1871.</title>
        <authorList>
            <person name="Lemieux C."/>
            <person name="Pombert J.-F."/>
            <person name="Otis C."/>
            <person name="Turmel M."/>
        </authorList>
    </citation>
    <scope>NUCLEOTIDE SEQUENCE [LARGE SCALE GENOMIC DNA]</scope>
    <source>
        <strain evidence="3 4">RCC1871</strain>
    </source>
</reference>
<evidence type="ECO:0000259" key="2">
    <source>
        <dbReference type="Pfam" id="PF11938"/>
    </source>
</evidence>
<keyword evidence="4" id="KW-1185">Reference proteome</keyword>
<proteinExistence type="predicted"/>
<evidence type="ECO:0000313" key="4">
    <source>
        <dbReference type="Proteomes" id="UP001472866"/>
    </source>
</evidence>
<dbReference type="EMBL" id="CP151502">
    <property type="protein sequence ID" value="WZN60210.1"/>
    <property type="molecule type" value="Genomic_DNA"/>
</dbReference>
<feature type="signal peptide" evidence="1">
    <location>
        <begin position="1"/>
        <end position="25"/>
    </location>
</feature>
<dbReference type="Pfam" id="PF11938">
    <property type="entry name" value="DUF3456"/>
    <property type="match status" value="1"/>
</dbReference>
<protein>
    <submittedName>
        <fullName evidence="3">DUF3456 domain-containing protein</fullName>
    </submittedName>
</protein>
<sequence length="192" mass="21161">MVRGLPFALALLGLVVAALVGRAEGIEAKCSAGAIVGSKLWARLEAEQGMKELDLTHRLDSKGGRLGRKIAFRDSELRYVELLEDFCEDLPSALPLVRSEGEEPVWSVVGKGHPEEEALALDQFPQKQAKEEMKTVLGNFCFSVLDDHEDGIVGLLKQEDWAGERERQDFLDAFTALVLPKCQGVKADEKEL</sequence>
<evidence type="ECO:0000313" key="3">
    <source>
        <dbReference type="EMBL" id="WZN60210.1"/>
    </source>
</evidence>
<gene>
    <name evidence="3" type="ORF">HKI87_02g17390</name>
</gene>
<accession>A0AAX4P2B1</accession>
<feature type="chain" id="PRO_5043601397" evidence="1">
    <location>
        <begin position="26"/>
        <end position="192"/>
    </location>
</feature>
<feature type="domain" description="DUF3456" evidence="2">
    <location>
        <begin position="29"/>
        <end position="160"/>
    </location>
</feature>
<organism evidence="3 4">
    <name type="scientific">Chloropicon roscoffensis</name>
    <dbReference type="NCBI Taxonomy" id="1461544"/>
    <lineage>
        <taxon>Eukaryota</taxon>
        <taxon>Viridiplantae</taxon>
        <taxon>Chlorophyta</taxon>
        <taxon>Chloropicophyceae</taxon>
        <taxon>Chloropicales</taxon>
        <taxon>Chloropicaceae</taxon>
        <taxon>Chloropicon</taxon>
    </lineage>
</organism>
<name>A0AAX4P2B1_9CHLO</name>
<dbReference type="Proteomes" id="UP001472866">
    <property type="component" value="Chromosome 02"/>
</dbReference>
<keyword evidence="1" id="KW-0732">Signal</keyword>